<evidence type="ECO:0000259" key="2">
    <source>
        <dbReference type="Pfam" id="PF10400"/>
    </source>
</evidence>
<evidence type="ECO:0000313" key="4">
    <source>
        <dbReference type="Proteomes" id="UP000219612"/>
    </source>
</evidence>
<reference evidence="3 4" key="1">
    <citation type="submission" date="2017-09" db="EMBL/GenBank/DDBJ databases">
        <authorList>
            <person name="Ehlers B."/>
            <person name="Leendertz F.H."/>
        </authorList>
    </citation>
    <scope>NUCLEOTIDE SEQUENCE [LARGE SCALE GENOMIC DNA]</scope>
    <source>
        <strain evidence="3 4">CGMCC 4.6857</strain>
    </source>
</reference>
<dbReference type="InterPro" id="IPR036390">
    <property type="entry name" value="WH_DNA-bd_sf"/>
</dbReference>
<gene>
    <name evidence="3" type="ORF">SAMN05421748_102453</name>
</gene>
<keyword evidence="4" id="KW-1185">Reference proteome</keyword>
<dbReference type="Proteomes" id="UP000219612">
    <property type="component" value="Unassembled WGS sequence"/>
</dbReference>
<dbReference type="PANTHER" id="PTHR43252:SF4">
    <property type="entry name" value="TRANSCRIPTIONAL REGULATORY PROTEIN"/>
    <property type="match status" value="1"/>
</dbReference>
<evidence type="ECO:0000313" key="3">
    <source>
        <dbReference type="EMBL" id="SNY26049.1"/>
    </source>
</evidence>
<dbReference type="Gene3D" id="1.10.10.10">
    <property type="entry name" value="Winged helix-like DNA-binding domain superfamily/Winged helix DNA-binding domain"/>
    <property type="match status" value="1"/>
</dbReference>
<organism evidence="3 4">
    <name type="scientific">Paractinoplanes atraurantiacus</name>
    <dbReference type="NCBI Taxonomy" id="1036182"/>
    <lineage>
        <taxon>Bacteria</taxon>
        <taxon>Bacillati</taxon>
        <taxon>Actinomycetota</taxon>
        <taxon>Actinomycetes</taxon>
        <taxon>Micromonosporales</taxon>
        <taxon>Micromonosporaceae</taxon>
        <taxon>Paractinoplanes</taxon>
    </lineage>
</organism>
<dbReference type="Pfam" id="PF10400">
    <property type="entry name" value="Vir_act_alpha_C"/>
    <property type="match status" value="1"/>
</dbReference>
<evidence type="ECO:0000259" key="1">
    <source>
        <dbReference type="Pfam" id="PF03551"/>
    </source>
</evidence>
<dbReference type="InterPro" id="IPR036388">
    <property type="entry name" value="WH-like_DNA-bd_sf"/>
</dbReference>
<dbReference type="InterPro" id="IPR005149">
    <property type="entry name" value="Tscrpt_reg_PadR_N"/>
</dbReference>
<dbReference type="EMBL" id="OBDY01000002">
    <property type="protein sequence ID" value="SNY26049.1"/>
    <property type="molecule type" value="Genomic_DNA"/>
</dbReference>
<name>A0A285GR86_9ACTN</name>
<dbReference type="InterPro" id="IPR018309">
    <property type="entry name" value="Tscrpt_reg_PadR_C"/>
</dbReference>
<protein>
    <submittedName>
        <fullName evidence="3">Virulence activator alpha C-term</fullName>
    </submittedName>
</protein>
<feature type="domain" description="Transcription regulator PadR C-terminal" evidence="2">
    <location>
        <begin position="99"/>
        <end position="175"/>
    </location>
</feature>
<dbReference type="PANTHER" id="PTHR43252">
    <property type="entry name" value="TRANSCRIPTIONAL REGULATOR YQJI"/>
    <property type="match status" value="1"/>
</dbReference>
<dbReference type="OrthoDB" id="3186544at2"/>
<dbReference type="AlphaFoldDB" id="A0A285GR86"/>
<dbReference type="Pfam" id="PF03551">
    <property type="entry name" value="PadR"/>
    <property type="match status" value="1"/>
</dbReference>
<dbReference type="SUPFAM" id="SSF46785">
    <property type="entry name" value="Winged helix' DNA-binding domain"/>
    <property type="match status" value="1"/>
</dbReference>
<feature type="domain" description="Transcription regulator PadR N-terminal" evidence="1">
    <location>
        <begin position="12"/>
        <end position="84"/>
    </location>
</feature>
<dbReference type="RefSeq" id="WP_097319186.1">
    <property type="nucleotide sequence ID" value="NZ_OBDY01000002.1"/>
</dbReference>
<accession>A0A285GR86</accession>
<sequence>MPTPLPISAYVVLGLLRRHDGATPYELDQRIRQSIGYFWVFPRSQLYAEADRLVRRGLIAERQENDGRRRRTLSLTAEGHDELHRWLATPTGAVMEIHDEGLLRLFFQDPGDAGAATSMTRLAQEQIEAHEGRLAEYDELVASGRLRPGSPQRATLEVGLRLQRMMIGFWREVAAEPPHEL</sequence>
<proteinExistence type="predicted"/>